<feature type="chain" id="PRO_5017289635" evidence="1">
    <location>
        <begin position="30"/>
        <end position="183"/>
    </location>
</feature>
<sequence>MPVLTFVPRKQITAAVTLCAALFTTGAMANQPQIYGLHEQIALQELALNLPAKLDTGAETASLSAKNIEMFKRDGGEWVRFQLGMENPKQAQVIEKPLTRMSYIKRRADDRKPGDKQLYTVRPVVEMDICVGAELKNIEVNLTDRSAFEFPLLIGSSALKEFNAAVSPGVRYSAGQPSCTQTS</sequence>
<dbReference type="EMBL" id="FNSC01000001">
    <property type="protein sequence ID" value="SEE09919.1"/>
    <property type="molecule type" value="Genomic_DNA"/>
</dbReference>
<gene>
    <name evidence="3" type="ORF">SAMN05421553_4031</name>
</gene>
<keyword evidence="1" id="KW-0732">Signal</keyword>
<organism evidence="3 4">
    <name type="scientific">Pseudomonas anguilliseptica</name>
    <dbReference type="NCBI Taxonomy" id="53406"/>
    <lineage>
        <taxon>Bacteria</taxon>
        <taxon>Pseudomonadati</taxon>
        <taxon>Pseudomonadota</taxon>
        <taxon>Gammaproteobacteria</taxon>
        <taxon>Pseudomonadales</taxon>
        <taxon>Pseudomonadaceae</taxon>
        <taxon>Pseudomonas</taxon>
    </lineage>
</organism>
<dbReference type="STRING" id="53406.SAMN05421553_4031"/>
<dbReference type="SUPFAM" id="SSF50630">
    <property type="entry name" value="Acid proteases"/>
    <property type="match status" value="1"/>
</dbReference>
<protein>
    <submittedName>
        <fullName evidence="3">Uncharacterized conserved protein</fullName>
    </submittedName>
</protein>
<proteinExistence type="predicted"/>
<feature type="domain" description="Retropepsin-like aspartic endopeptidase" evidence="2">
    <location>
        <begin position="34"/>
        <end position="175"/>
    </location>
</feature>
<dbReference type="InterPro" id="IPR008503">
    <property type="entry name" value="Asp_endopeptidase"/>
</dbReference>
<keyword evidence="4" id="KW-1185">Reference proteome</keyword>
<evidence type="ECO:0000313" key="4">
    <source>
        <dbReference type="Proteomes" id="UP000242849"/>
    </source>
</evidence>
<feature type="signal peptide" evidence="1">
    <location>
        <begin position="1"/>
        <end position="29"/>
    </location>
</feature>
<dbReference type="PANTHER" id="PTHR38037">
    <property type="entry name" value="ZN_PROTEASE DOMAIN-CONTAINING PROTEIN"/>
    <property type="match status" value="1"/>
</dbReference>
<dbReference type="Gene3D" id="2.40.70.10">
    <property type="entry name" value="Acid Proteases"/>
    <property type="match status" value="1"/>
</dbReference>
<evidence type="ECO:0000256" key="1">
    <source>
        <dbReference type="SAM" id="SignalP"/>
    </source>
</evidence>
<dbReference type="InterPro" id="IPR021109">
    <property type="entry name" value="Peptidase_aspartic_dom_sf"/>
</dbReference>
<accession>A0A1H5G2K4</accession>
<dbReference type="Pfam" id="PF05618">
    <property type="entry name" value="Zn_protease"/>
    <property type="match status" value="1"/>
</dbReference>
<dbReference type="Proteomes" id="UP000242849">
    <property type="component" value="Unassembled WGS sequence"/>
</dbReference>
<evidence type="ECO:0000313" key="3">
    <source>
        <dbReference type="EMBL" id="SEE09919.1"/>
    </source>
</evidence>
<evidence type="ECO:0000259" key="2">
    <source>
        <dbReference type="Pfam" id="PF05618"/>
    </source>
</evidence>
<name>A0A1H5G2K4_PSEAG</name>
<reference evidence="4" key="1">
    <citation type="submission" date="2016-10" db="EMBL/GenBank/DDBJ databases">
        <authorList>
            <person name="Varghese N."/>
            <person name="Submissions S."/>
        </authorList>
    </citation>
    <scope>NUCLEOTIDE SEQUENCE [LARGE SCALE GENOMIC DNA]</scope>
    <source>
        <strain evidence="4">DSM 12111</strain>
    </source>
</reference>
<dbReference type="OrthoDB" id="8546610at2"/>
<dbReference type="PANTHER" id="PTHR38037:SF2">
    <property type="entry name" value="ATP-DEPENDENT ZINC PROTEASE DOMAIN-CONTAINING PROTEIN-RELATED"/>
    <property type="match status" value="1"/>
</dbReference>
<dbReference type="AlphaFoldDB" id="A0A1H5G2K4"/>